<dbReference type="AlphaFoldDB" id="A0A8E2AQ99"/>
<sequence>MSNTATGWVRLAKDSNTHFVGCFTLADKKVATLVGKLTQPVETCESAQATLTYGSVSDLADAHEVDHADFGSYVSLSLDNGVRVNGQLNNRVTSTHTTAKGHWIVTE</sequence>
<dbReference type="OrthoDB" id="2984728at2759"/>
<proteinExistence type="predicted"/>
<accession>A0A8E2AQ99</accession>
<dbReference type="Proteomes" id="UP000250043">
    <property type="component" value="Unassembled WGS sequence"/>
</dbReference>
<name>A0A8E2AQ99_9APHY</name>
<gene>
    <name evidence="1" type="ORF">OBBRIDRAFT_826853</name>
</gene>
<evidence type="ECO:0000313" key="2">
    <source>
        <dbReference type="Proteomes" id="UP000250043"/>
    </source>
</evidence>
<evidence type="ECO:0000313" key="1">
    <source>
        <dbReference type="EMBL" id="OCH88953.1"/>
    </source>
</evidence>
<dbReference type="EMBL" id="KV722439">
    <property type="protein sequence ID" value="OCH88953.1"/>
    <property type="molecule type" value="Genomic_DNA"/>
</dbReference>
<organism evidence="1 2">
    <name type="scientific">Obba rivulosa</name>
    <dbReference type="NCBI Taxonomy" id="1052685"/>
    <lineage>
        <taxon>Eukaryota</taxon>
        <taxon>Fungi</taxon>
        <taxon>Dikarya</taxon>
        <taxon>Basidiomycota</taxon>
        <taxon>Agaricomycotina</taxon>
        <taxon>Agaricomycetes</taxon>
        <taxon>Polyporales</taxon>
        <taxon>Gelatoporiaceae</taxon>
        <taxon>Obba</taxon>
    </lineage>
</organism>
<protein>
    <submittedName>
        <fullName evidence="1">Uncharacterized protein</fullName>
    </submittedName>
</protein>
<keyword evidence="2" id="KW-1185">Reference proteome</keyword>
<reference evidence="1 2" key="1">
    <citation type="submission" date="2016-07" db="EMBL/GenBank/DDBJ databases">
        <title>Draft genome of the white-rot fungus Obba rivulosa 3A-2.</title>
        <authorList>
            <consortium name="DOE Joint Genome Institute"/>
            <person name="Miettinen O."/>
            <person name="Riley R."/>
            <person name="Acob R."/>
            <person name="Barry K."/>
            <person name="Cullen D."/>
            <person name="De Vries R."/>
            <person name="Hainaut M."/>
            <person name="Hatakka A."/>
            <person name="Henrissat B."/>
            <person name="Hilden K."/>
            <person name="Kuo R."/>
            <person name="Labutti K."/>
            <person name="Lipzen A."/>
            <person name="Makela M.R."/>
            <person name="Sandor L."/>
            <person name="Spatafora J.W."/>
            <person name="Grigoriev I.V."/>
            <person name="Hibbett D.S."/>
        </authorList>
    </citation>
    <scope>NUCLEOTIDE SEQUENCE [LARGE SCALE GENOMIC DNA]</scope>
    <source>
        <strain evidence="1 2">3A-2</strain>
    </source>
</reference>